<keyword evidence="10 12" id="KW-0408">Iron</keyword>
<feature type="transmembrane region" description="Helical" evidence="12">
    <location>
        <begin position="50"/>
        <end position="71"/>
    </location>
</feature>
<evidence type="ECO:0000256" key="8">
    <source>
        <dbReference type="ARBA" id="ARBA00022982"/>
    </source>
</evidence>
<sequence length="463" mass="51112">MDATDLARLQFASTSIYHFFFVPVTIGLAFLMAILHTKWYRSREPRHEKLTRFFGTLLIINVAIGVVTGLVQEFQFGMNWSAYSIFVGDVFGAPLAMEGLAAFFLESTFLGLWVFGWKVLPRRIHLLSAWLVAVGAMLSAAFIMAANSWMQHPVGYTTDKTTGRPVLSSFLDLFTNEVFIWGYIHVILASLVTGAVVMLAVSAWQLRRGQVAFKTSAVLSLVVLLPSVALALGVGSHLGVIEATYQPMKISAAEAQWETCQPCSFSLLQIGGFTSSEETPTKILEVPHLLSLLATGTWDGEVAGLNELQAQDEATYGAGDYVPDVRLQYWSMRVMAYIGTLFFLFGAWGLWLAVRRKLPTSKVFLFVATWVVPLLFVMNTAGWLLTESGRQPWIVQGLMKTSDGVSPSVSSTELILSLAAFYAIYLLLIVIDVILMLRFARKSLDAPEEESADDDVDAPVLAY</sequence>
<feature type="transmembrane region" description="Helical" evidence="12">
    <location>
        <begin position="91"/>
        <end position="115"/>
    </location>
</feature>
<evidence type="ECO:0000313" key="14">
    <source>
        <dbReference type="Proteomes" id="UP001500326"/>
    </source>
</evidence>
<proteinExistence type="inferred from homology"/>
<keyword evidence="14" id="KW-1185">Reference proteome</keyword>
<keyword evidence="11 12" id="KW-0472">Membrane</keyword>
<feature type="transmembrane region" description="Helical" evidence="12">
    <location>
        <begin position="16"/>
        <end position="38"/>
    </location>
</feature>
<keyword evidence="8 12" id="KW-0249">Electron transport</keyword>
<dbReference type="Proteomes" id="UP001500326">
    <property type="component" value="Unassembled WGS sequence"/>
</dbReference>
<dbReference type="PANTHER" id="PTHR30365:SF15">
    <property type="entry name" value="CYTOCHROME BD UBIQUINOL OXIDASE SUBUNIT 1"/>
    <property type="match status" value="1"/>
</dbReference>
<evidence type="ECO:0000256" key="4">
    <source>
        <dbReference type="ARBA" id="ARBA00022475"/>
    </source>
</evidence>
<comment type="similarity">
    <text evidence="2 12">Belongs to the cytochrome ubiquinol oxidase subunit 1 family.</text>
</comment>
<evidence type="ECO:0000256" key="6">
    <source>
        <dbReference type="ARBA" id="ARBA00022692"/>
    </source>
</evidence>
<gene>
    <name evidence="13" type="ORF">GCM10009777_17590</name>
</gene>
<evidence type="ECO:0000256" key="5">
    <source>
        <dbReference type="ARBA" id="ARBA00022617"/>
    </source>
</evidence>
<feature type="transmembrane region" description="Helical" evidence="12">
    <location>
        <begin position="216"/>
        <end position="238"/>
    </location>
</feature>
<dbReference type="PIRSF" id="PIRSF006446">
    <property type="entry name" value="Cyt_quinol_oxidase_1"/>
    <property type="match status" value="1"/>
</dbReference>
<accession>A0ABP5DPQ2</accession>
<keyword evidence="7 12" id="KW-0479">Metal-binding</keyword>
<reference evidence="14" key="1">
    <citation type="journal article" date="2019" name="Int. J. Syst. Evol. Microbiol.">
        <title>The Global Catalogue of Microorganisms (GCM) 10K type strain sequencing project: providing services to taxonomists for standard genome sequencing and annotation.</title>
        <authorList>
            <consortium name="The Broad Institute Genomics Platform"/>
            <consortium name="The Broad Institute Genome Sequencing Center for Infectious Disease"/>
            <person name="Wu L."/>
            <person name="Ma J."/>
        </authorList>
    </citation>
    <scope>NUCLEOTIDE SEQUENCE [LARGE SCALE GENOMIC DNA]</scope>
    <source>
        <strain evidence="14">JCM 14902</strain>
    </source>
</reference>
<name>A0ABP5DPQ2_9MICO</name>
<organism evidence="13 14">
    <name type="scientific">Microbacterium pumilum</name>
    <dbReference type="NCBI Taxonomy" id="344165"/>
    <lineage>
        <taxon>Bacteria</taxon>
        <taxon>Bacillati</taxon>
        <taxon>Actinomycetota</taxon>
        <taxon>Actinomycetes</taxon>
        <taxon>Micrococcales</taxon>
        <taxon>Microbacteriaceae</taxon>
        <taxon>Microbacterium</taxon>
    </lineage>
</organism>
<evidence type="ECO:0000256" key="11">
    <source>
        <dbReference type="ARBA" id="ARBA00023136"/>
    </source>
</evidence>
<dbReference type="PANTHER" id="PTHR30365">
    <property type="entry name" value="CYTOCHROME D UBIQUINOL OXIDASE"/>
    <property type="match status" value="1"/>
</dbReference>
<comment type="subcellular location">
    <subcellularLocation>
        <location evidence="1">Cell membrane</location>
        <topology evidence="1">Multi-pass membrane protein</topology>
    </subcellularLocation>
</comment>
<feature type="transmembrane region" description="Helical" evidence="12">
    <location>
        <begin position="363"/>
        <end position="385"/>
    </location>
</feature>
<feature type="transmembrane region" description="Helical" evidence="12">
    <location>
        <begin position="334"/>
        <end position="354"/>
    </location>
</feature>
<keyword evidence="9 12" id="KW-1133">Transmembrane helix</keyword>
<feature type="transmembrane region" description="Helical" evidence="12">
    <location>
        <begin position="414"/>
        <end position="437"/>
    </location>
</feature>
<evidence type="ECO:0000256" key="1">
    <source>
        <dbReference type="ARBA" id="ARBA00004651"/>
    </source>
</evidence>
<evidence type="ECO:0000256" key="2">
    <source>
        <dbReference type="ARBA" id="ARBA00009819"/>
    </source>
</evidence>
<evidence type="ECO:0000256" key="10">
    <source>
        <dbReference type="ARBA" id="ARBA00023004"/>
    </source>
</evidence>
<dbReference type="Pfam" id="PF01654">
    <property type="entry name" value="Cyt_bd_oxida_I"/>
    <property type="match status" value="1"/>
</dbReference>
<feature type="transmembrane region" description="Helical" evidence="12">
    <location>
        <begin position="127"/>
        <end position="146"/>
    </location>
</feature>
<evidence type="ECO:0000256" key="9">
    <source>
        <dbReference type="ARBA" id="ARBA00022989"/>
    </source>
</evidence>
<comment type="caution">
    <text evidence="13">The sequence shown here is derived from an EMBL/GenBank/DDBJ whole genome shotgun (WGS) entry which is preliminary data.</text>
</comment>
<evidence type="ECO:0000256" key="7">
    <source>
        <dbReference type="ARBA" id="ARBA00022723"/>
    </source>
</evidence>
<evidence type="ECO:0000313" key="13">
    <source>
        <dbReference type="EMBL" id="GAA1984157.1"/>
    </source>
</evidence>
<feature type="transmembrane region" description="Helical" evidence="12">
    <location>
        <begin position="180"/>
        <end position="204"/>
    </location>
</feature>
<dbReference type="InterPro" id="IPR002585">
    <property type="entry name" value="Cyt-d_ubiquinol_oxidase_su_1"/>
</dbReference>
<evidence type="ECO:0000256" key="12">
    <source>
        <dbReference type="PIRNR" id="PIRNR006446"/>
    </source>
</evidence>
<evidence type="ECO:0000256" key="3">
    <source>
        <dbReference type="ARBA" id="ARBA00022448"/>
    </source>
</evidence>
<dbReference type="EMBL" id="BAAAOH010000001">
    <property type="protein sequence ID" value="GAA1984157.1"/>
    <property type="molecule type" value="Genomic_DNA"/>
</dbReference>
<keyword evidence="5 12" id="KW-0349">Heme</keyword>
<keyword evidence="3 12" id="KW-0813">Transport</keyword>
<keyword evidence="4 12" id="KW-1003">Cell membrane</keyword>
<protein>
    <submittedName>
        <fullName evidence="13">Cytochrome ubiquinol oxidase subunit I</fullName>
    </submittedName>
</protein>
<dbReference type="RefSeq" id="WP_344060626.1">
    <property type="nucleotide sequence ID" value="NZ_BAAAOH010000001.1"/>
</dbReference>
<keyword evidence="6 12" id="KW-0812">Transmembrane</keyword>